<comment type="caution">
    <text evidence="1">The sequence shown here is derived from an EMBL/GenBank/DDBJ whole genome shotgun (WGS) entry which is preliminary data.</text>
</comment>
<keyword evidence="2" id="KW-1185">Reference proteome</keyword>
<dbReference type="AlphaFoldDB" id="A0A431W5C7"/>
<name>A0A431W5C7_9GAMM</name>
<dbReference type="RefSeq" id="WP_126506824.1">
    <property type="nucleotide sequence ID" value="NZ_RXNV01000007.1"/>
</dbReference>
<dbReference type="Proteomes" id="UP000282060">
    <property type="component" value="Unassembled WGS sequence"/>
</dbReference>
<evidence type="ECO:0000313" key="1">
    <source>
        <dbReference type="EMBL" id="RTR30662.1"/>
    </source>
</evidence>
<evidence type="ECO:0000313" key="2">
    <source>
        <dbReference type="Proteomes" id="UP000282060"/>
    </source>
</evidence>
<dbReference type="EMBL" id="RXNV01000007">
    <property type="protein sequence ID" value="RTR30662.1"/>
    <property type="molecule type" value="Genomic_DNA"/>
</dbReference>
<proteinExistence type="predicted"/>
<dbReference type="OrthoDB" id="5916495at2"/>
<organism evidence="1 2">
    <name type="scientific">Shewanella atlantica</name>
    <dbReference type="NCBI Taxonomy" id="271099"/>
    <lineage>
        <taxon>Bacteria</taxon>
        <taxon>Pseudomonadati</taxon>
        <taxon>Pseudomonadota</taxon>
        <taxon>Gammaproteobacteria</taxon>
        <taxon>Alteromonadales</taxon>
        <taxon>Shewanellaceae</taxon>
        <taxon>Shewanella</taxon>
    </lineage>
</organism>
<reference evidence="1 2" key="1">
    <citation type="submission" date="2018-12" db="EMBL/GenBank/DDBJ databases">
        <authorList>
            <person name="Yu L."/>
        </authorList>
    </citation>
    <scope>NUCLEOTIDE SEQUENCE [LARGE SCALE GENOMIC DNA]</scope>
    <source>
        <strain evidence="1 2">HAW-EB5</strain>
    </source>
</reference>
<protein>
    <submittedName>
        <fullName evidence="1">Uncharacterized protein</fullName>
    </submittedName>
</protein>
<sequence length="179" mass="20489">MSYASEFSEIIECLKNNESLKVKILELIESEPIPGKVIEGEGRLEALRIILADFFNGKWTVEESIQEVEFRLPRNYSPHENNNRVFPQGWAERLLRTNISCFYNQAVLMRIIESGSSECYVDHSSAESADSNCSKNLAGRTHDASMLLDRLLKAYREGHWNKDVKIPDHPHCTHTVQPV</sequence>
<gene>
    <name evidence="1" type="ORF">EKG39_15715</name>
</gene>
<accession>A0A431W5C7</accession>